<dbReference type="EMBL" id="VKAC01000005">
    <property type="protein sequence ID" value="TXR56295.1"/>
    <property type="molecule type" value="Genomic_DNA"/>
</dbReference>
<keyword evidence="2" id="KW-1133">Transmembrane helix</keyword>
<organism evidence="3 4">
    <name type="scientific">Quadrisphaera setariae</name>
    <dbReference type="NCBI Taxonomy" id="2593304"/>
    <lineage>
        <taxon>Bacteria</taxon>
        <taxon>Bacillati</taxon>
        <taxon>Actinomycetota</taxon>
        <taxon>Actinomycetes</taxon>
        <taxon>Kineosporiales</taxon>
        <taxon>Kineosporiaceae</taxon>
        <taxon>Quadrisphaera</taxon>
    </lineage>
</organism>
<proteinExistence type="predicted"/>
<comment type="caution">
    <text evidence="3">The sequence shown here is derived from an EMBL/GenBank/DDBJ whole genome shotgun (WGS) entry which is preliminary data.</text>
</comment>
<keyword evidence="2" id="KW-0812">Transmembrane</keyword>
<feature type="transmembrane region" description="Helical" evidence="2">
    <location>
        <begin position="26"/>
        <end position="46"/>
    </location>
</feature>
<evidence type="ECO:0000313" key="4">
    <source>
        <dbReference type="Proteomes" id="UP000321234"/>
    </source>
</evidence>
<name>A0A5C8ZE14_9ACTN</name>
<sequence>MDPSAQDRAALRTGRRAGRTSRRARLFKLLGVAGLAGVVATGAVVARDTRRRQQLTPEQVRARLVERHAALTAERTPDSGGS</sequence>
<dbReference type="AlphaFoldDB" id="A0A5C8ZE14"/>
<keyword evidence="2" id="KW-0472">Membrane</keyword>
<feature type="region of interest" description="Disordered" evidence="1">
    <location>
        <begin position="1"/>
        <end position="20"/>
    </location>
</feature>
<gene>
    <name evidence="3" type="ORF">FMM08_09230</name>
</gene>
<reference evidence="3 4" key="1">
    <citation type="submission" date="2019-07" db="EMBL/GenBank/DDBJ databases">
        <title>Quadrisphaera sp. strain DD2A genome sequencing and assembly.</title>
        <authorList>
            <person name="Kim I."/>
        </authorList>
    </citation>
    <scope>NUCLEOTIDE SEQUENCE [LARGE SCALE GENOMIC DNA]</scope>
    <source>
        <strain evidence="3 4">DD2A</strain>
    </source>
</reference>
<dbReference type="RefSeq" id="WP_147926088.1">
    <property type="nucleotide sequence ID" value="NZ_VKAC01000005.1"/>
</dbReference>
<dbReference type="OrthoDB" id="9960476at2"/>
<accession>A0A5C8ZE14</accession>
<keyword evidence="4" id="KW-1185">Reference proteome</keyword>
<evidence type="ECO:0000256" key="2">
    <source>
        <dbReference type="SAM" id="Phobius"/>
    </source>
</evidence>
<protein>
    <submittedName>
        <fullName evidence="3">Uncharacterized protein</fullName>
    </submittedName>
</protein>
<evidence type="ECO:0000313" key="3">
    <source>
        <dbReference type="EMBL" id="TXR56295.1"/>
    </source>
</evidence>
<evidence type="ECO:0000256" key="1">
    <source>
        <dbReference type="SAM" id="MobiDB-lite"/>
    </source>
</evidence>
<dbReference type="Proteomes" id="UP000321234">
    <property type="component" value="Unassembled WGS sequence"/>
</dbReference>